<dbReference type="Pfam" id="PF12833">
    <property type="entry name" value="HTH_18"/>
    <property type="match status" value="1"/>
</dbReference>
<name>A0ABT2U7N8_9BACL</name>
<dbReference type="InterPro" id="IPR018062">
    <property type="entry name" value="HTH_AraC-typ_CS"/>
</dbReference>
<dbReference type="InterPro" id="IPR018060">
    <property type="entry name" value="HTH_AraC"/>
</dbReference>
<feature type="transmembrane region" description="Helical" evidence="4">
    <location>
        <begin position="12"/>
        <end position="35"/>
    </location>
</feature>
<evidence type="ECO:0000256" key="2">
    <source>
        <dbReference type="ARBA" id="ARBA00023125"/>
    </source>
</evidence>
<evidence type="ECO:0000313" key="7">
    <source>
        <dbReference type="Proteomes" id="UP001652445"/>
    </source>
</evidence>
<keyword evidence="4" id="KW-0472">Membrane</keyword>
<feature type="transmembrane region" description="Helical" evidence="4">
    <location>
        <begin position="290"/>
        <end position="313"/>
    </location>
</feature>
<accession>A0ABT2U7N8</accession>
<dbReference type="SUPFAM" id="SSF46689">
    <property type="entry name" value="Homeodomain-like"/>
    <property type="match status" value="2"/>
</dbReference>
<dbReference type="Pfam" id="PF17853">
    <property type="entry name" value="GGDEF_2"/>
    <property type="match status" value="1"/>
</dbReference>
<evidence type="ECO:0000256" key="3">
    <source>
        <dbReference type="ARBA" id="ARBA00023163"/>
    </source>
</evidence>
<keyword evidence="4" id="KW-1133">Transmembrane helix</keyword>
<dbReference type="PANTHER" id="PTHR43280">
    <property type="entry name" value="ARAC-FAMILY TRANSCRIPTIONAL REGULATOR"/>
    <property type="match status" value="1"/>
</dbReference>
<dbReference type="Proteomes" id="UP001652445">
    <property type="component" value="Unassembled WGS sequence"/>
</dbReference>
<dbReference type="PROSITE" id="PS01124">
    <property type="entry name" value="HTH_ARAC_FAMILY_2"/>
    <property type="match status" value="1"/>
</dbReference>
<keyword evidence="4" id="KW-0812">Transmembrane</keyword>
<reference evidence="6 7" key="1">
    <citation type="submission" date="2022-09" db="EMBL/GenBank/DDBJ databases">
        <authorList>
            <person name="Han X.L."/>
            <person name="Wang Q."/>
            <person name="Lu T."/>
        </authorList>
    </citation>
    <scope>NUCLEOTIDE SEQUENCE [LARGE SCALE GENOMIC DNA]</scope>
    <source>
        <strain evidence="6 7">WQ 127069</strain>
    </source>
</reference>
<keyword evidence="2" id="KW-0238">DNA-binding</keyword>
<protein>
    <submittedName>
        <fullName evidence="6">Helix-turn-helix domain-containing protein</fullName>
    </submittedName>
</protein>
<keyword evidence="3" id="KW-0804">Transcription</keyword>
<feature type="domain" description="HTH araC/xylS-type" evidence="5">
    <location>
        <begin position="662"/>
        <end position="760"/>
    </location>
</feature>
<keyword evidence="7" id="KW-1185">Reference proteome</keyword>
<evidence type="ECO:0000256" key="4">
    <source>
        <dbReference type="SAM" id="Phobius"/>
    </source>
</evidence>
<evidence type="ECO:0000259" key="5">
    <source>
        <dbReference type="PROSITE" id="PS01124"/>
    </source>
</evidence>
<comment type="caution">
    <text evidence="6">The sequence shown here is derived from an EMBL/GenBank/DDBJ whole genome shotgun (WGS) entry which is preliminary data.</text>
</comment>
<dbReference type="Gene3D" id="1.10.10.60">
    <property type="entry name" value="Homeodomain-like"/>
    <property type="match status" value="2"/>
</dbReference>
<keyword evidence="1" id="KW-0805">Transcription regulation</keyword>
<evidence type="ECO:0000256" key="1">
    <source>
        <dbReference type="ARBA" id="ARBA00023015"/>
    </source>
</evidence>
<dbReference type="PROSITE" id="PS00041">
    <property type="entry name" value="HTH_ARAC_FAMILY_1"/>
    <property type="match status" value="1"/>
</dbReference>
<gene>
    <name evidence="6" type="ORF">OB236_00730</name>
</gene>
<dbReference type="EMBL" id="JAOQIO010000001">
    <property type="protein sequence ID" value="MCU6790640.1"/>
    <property type="molecule type" value="Genomic_DNA"/>
</dbReference>
<dbReference type="InterPro" id="IPR009057">
    <property type="entry name" value="Homeodomain-like_sf"/>
</dbReference>
<sequence>MWKQWRKPNRLLLLYFISYVLVILLPVISIGYFSYRLALYTAEEEISRSHINSLRYTGTTFDETLRKINSLTVAIGFDSRLNSYSANMDNRYLLNEVQDMLKQSVASDRKIHSVQLFFESGGQIISSDVLVHDYQGDHDDRWVDMIRQSEQDSLWLSPELIRNYDGHEESIITFIRKVPFGSRNKVGYVAIHLFERQLQGQLKQMQNMENMNTYMVSAAGEIITSFRQADVSTGVTRMHLEKIASLQGEGFFTDNHDHPSSLVAYSSTLWNGWRLVSQTPLTNIYEKLSYIGRLTFGFCVLLGLVGIAVSFWLSRKMYDPIKQLMERTRSYMSELELKDSSKHGNELSQVSDVLETAVGQKKLMDQQFRQQVPVMLDRFAMALLQHRLSDTEIRDRIEQYRLELSLRGYVVIVIELDYAAELAQRFTNKDMNLYQYAIANIVSELIQTKTHYKFVMTDISEYQQAVVMNVFDMMEAEELRDLAQHIQQVIGDVLKLSVSIGLGSVYANIMETHVSFQEALQVLKTKLLQGAKSVLIFETAGEMETGYYSFLQTGKQMTNNLKVGNTKEALAILEGLKQEIALKQLSPELVYIAYNRLLETGIETLLEHNGNPQELFGHDTVLHRELAQLETIDDINLWMTTIIVKISNYIQEQDNKNNKTVDKVTSYINLHYPEDLSVEMIAEGVGFNASYLSRMFKQHTGRTILENLTLKRMEESKQLLLETAMNLHDISMAVGYNNVNSYIRFFKKLEGITPGEYRKQRMGI</sequence>
<dbReference type="PANTHER" id="PTHR43280:SF2">
    <property type="entry name" value="HTH-TYPE TRANSCRIPTIONAL REGULATOR EXSA"/>
    <property type="match status" value="1"/>
</dbReference>
<proteinExistence type="predicted"/>
<dbReference type="InterPro" id="IPR041522">
    <property type="entry name" value="CdaR_GGDEF"/>
</dbReference>
<evidence type="ECO:0000313" key="6">
    <source>
        <dbReference type="EMBL" id="MCU6790640.1"/>
    </source>
</evidence>
<dbReference type="SMART" id="SM00342">
    <property type="entry name" value="HTH_ARAC"/>
    <property type="match status" value="1"/>
</dbReference>
<organism evidence="6 7">
    <name type="scientific">Paenibacillus baimaensis</name>
    <dbReference type="NCBI Taxonomy" id="2982185"/>
    <lineage>
        <taxon>Bacteria</taxon>
        <taxon>Bacillati</taxon>
        <taxon>Bacillota</taxon>
        <taxon>Bacilli</taxon>
        <taxon>Bacillales</taxon>
        <taxon>Paenibacillaceae</taxon>
        <taxon>Paenibacillus</taxon>
    </lineage>
</organism>